<organism evidence="3 4">
    <name type="scientific">Kitasatospora indigofera</name>
    <dbReference type="NCBI Taxonomy" id="67307"/>
    <lineage>
        <taxon>Bacteria</taxon>
        <taxon>Bacillati</taxon>
        <taxon>Actinomycetota</taxon>
        <taxon>Actinomycetes</taxon>
        <taxon>Kitasatosporales</taxon>
        <taxon>Streptomycetaceae</taxon>
        <taxon>Kitasatospora</taxon>
    </lineage>
</organism>
<dbReference type="CDD" id="cd00161">
    <property type="entry name" value="beta-trefoil_Ricin-like"/>
    <property type="match status" value="1"/>
</dbReference>
<dbReference type="Pfam" id="PF14200">
    <property type="entry name" value="RicinB_lectin_2"/>
    <property type="match status" value="1"/>
</dbReference>
<proteinExistence type="predicted"/>
<dbReference type="EMBL" id="BNBO01000082">
    <property type="protein sequence ID" value="GHE25229.1"/>
    <property type="molecule type" value="Genomic_DNA"/>
</dbReference>
<evidence type="ECO:0000256" key="1">
    <source>
        <dbReference type="SAM" id="SignalP"/>
    </source>
</evidence>
<dbReference type="GeneID" id="95357864"/>
<sequence>MLRHARKLAGFAALATVALTVPMSASPAEAASGWNSLSRFTIRSAATGKCLEVADWSTARGAAIRQWDCHGGANQKWTYVPVNGRTWDVQIRNVNSGMCIDIPYASNANGVGLMQYPCKTGVTSTADQNQFFHRAQAYGSQRSEVRLETWTSGFYKAIDIPGWNTANGVRAIQYDVNGGANQIFYDGGQGWN</sequence>
<dbReference type="InterPro" id="IPR000772">
    <property type="entry name" value="Ricin_B_lectin"/>
</dbReference>
<reference evidence="3" key="2">
    <citation type="submission" date="2020-09" db="EMBL/GenBank/DDBJ databases">
        <authorList>
            <person name="Sun Q."/>
            <person name="Ohkuma M."/>
        </authorList>
    </citation>
    <scope>NUCLEOTIDE SEQUENCE</scope>
    <source>
        <strain evidence="3">JCM 4646</strain>
    </source>
</reference>
<dbReference type="InterPro" id="IPR035992">
    <property type="entry name" value="Ricin_B-like_lectins"/>
</dbReference>
<keyword evidence="1" id="KW-0732">Signal</keyword>
<dbReference type="Gene3D" id="2.80.10.50">
    <property type="match status" value="3"/>
</dbReference>
<protein>
    <recommendedName>
        <fullName evidence="2">Ricin B lectin domain-containing protein</fullName>
    </recommendedName>
</protein>
<dbReference type="PROSITE" id="PS50231">
    <property type="entry name" value="RICIN_B_LECTIN"/>
    <property type="match status" value="1"/>
</dbReference>
<dbReference type="AlphaFoldDB" id="A0A919DA23"/>
<feature type="domain" description="Ricin B lectin" evidence="2">
    <location>
        <begin position="38"/>
        <end position="116"/>
    </location>
</feature>
<evidence type="ECO:0000313" key="4">
    <source>
        <dbReference type="Proteomes" id="UP000617734"/>
    </source>
</evidence>
<gene>
    <name evidence="3" type="ORF">GCM10018781_76370</name>
</gene>
<feature type="signal peptide" evidence="1">
    <location>
        <begin position="1"/>
        <end position="30"/>
    </location>
</feature>
<keyword evidence="4" id="KW-1185">Reference proteome</keyword>
<feature type="chain" id="PRO_5037392659" description="Ricin B lectin domain-containing protein" evidence="1">
    <location>
        <begin position="31"/>
        <end position="192"/>
    </location>
</feature>
<dbReference type="SUPFAM" id="SSF50370">
    <property type="entry name" value="Ricin B-like lectins"/>
    <property type="match status" value="1"/>
</dbReference>
<accession>A0A919DA23</accession>
<evidence type="ECO:0000313" key="3">
    <source>
        <dbReference type="EMBL" id="GHE25229.1"/>
    </source>
</evidence>
<comment type="caution">
    <text evidence="3">The sequence shown here is derived from an EMBL/GenBank/DDBJ whole genome shotgun (WGS) entry which is preliminary data.</text>
</comment>
<dbReference type="Proteomes" id="UP000617734">
    <property type="component" value="Unassembled WGS sequence"/>
</dbReference>
<dbReference type="RefSeq" id="WP_190215525.1">
    <property type="nucleotide sequence ID" value="NZ_BNBO01000082.1"/>
</dbReference>
<name>A0A919DA23_9ACTN</name>
<reference evidence="3" key="1">
    <citation type="journal article" date="2014" name="Int. J. Syst. Evol. Microbiol.">
        <title>Complete genome sequence of Corynebacterium casei LMG S-19264T (=DSM 44701T), isolated from a smear-ripened cheese.</title>
        <authorList>
            <consortium name="US DOE Joint Genome Institute (JGI-PGF)"/>
            <person name="Walter F."/>
            <person name="Albersmeier A."/>
            <person name="Kalinowski J."/>
            <person name="Ruckert C."/>
        </authorList>
    </citation>
    <scope>NUCLEOTIDE SEQUENCE</scope>
    <source>
        <strain evidence="3">JCM 4646</strain>
    </source>
</reference>
<evidence type="ECO:0000259" key="2">
    <source>
        <dbReference type="Pfam" id="PF14200"/>
    </source>
</evidence>